<keyword evidence="2" id="KW-1185">Reference proteome</keyword>
<dbReference type="AlphaFoldDB" id="A0A9W6XID0"/>
<proteinExistence type="predicted"/>
<accession>A0A9W6XID0</accession>
<organism evidence="1 2">
    <name type="scientific">Phytophthora fragariaefolia</name>
    <dbReference type="NCBI Taxonomy" id="1490495"/>
    <lineage>
        <taxon>Eukaryota</taxon>
        <taxon>Sar</taxon>
        <taxon>Stramenopiles</taxon>
        <taxon>Oomycota</taxon>
        <taxon>Peronosporomycetes</taxon>
        <taxon>Peronosporales</taxon>
        <taxon>Peronosporaceae</taxon>
        <taxon>Phytophthora</taxon>
    </lineage>
</organism>
<sequence length="301" mass="33920">MDTLQATHDFIASYDLLLAAKQTSGTAIMDMIDEDKELLGFDEDLNESSEDDASLSSLDNFSRGTFVTLRNTKEAAIVSPTSNCESVTSLVTNAPWPTVSKRPNKRRRRGPPRKEEIANLHKMALSLSKKLRSLQVLAENADAACQSEEMNVVGITLWKGIACRQLALRRSSEELNGQLHEEVMAQAKHAANLKRMLKRRYSEEVSQVARYCVSLRVDALFAKKAMTNARTSEQTYPNTVNGIYLEIRDKNQVPFALQNTTRAIWKYFGGKKTRDGDHVQTKVGFQNPQCYVYFTDLTRCL</sequence>
<reference evidence="1" key="1">
    <citation type="submission" date="2023-04" db="EMBL/GenBank/DDBJ databases">
        <title>Phytophthora fragariaefolia NBRC 109709.</title>
        <authorList>
            <person name="Ichikawa N."/>
            <person name="Sato H."/>
            <person name="Tonouchi N."/>
        </authorList>
    </citation>
    <scope>NUCLEOTIDE SEQUENCE</scope>
    <source>
        <strain evidence="1">NBRC 109709</strain>
    </source>
</reference>
<gene>
    <name evidence="1" type="ORF">Pfra01_001148500</name>
</gene>
<dbReference type="EMBL" id="BSXT01001131">
    <property type="protein sequence ID" value="GMF39072.1"/>
    <property type="molecule type" value="Genomic_DNA"/>
</dbReference>
<evidence type="ECO:0000313" key="2">
    <source>
        <dbReference type="Proteomes" id="UP001165121"/>
    </source>
</evidence>
<protein>
    <submittedName>
        <fullName evidence="1">Unnamed protein product</fullName>
    </submittedName>
</protein>
<evidence type="ECO:0000313" key="1">
    <source>
        <dbReference type="EMBL" id="GMF39072.1"/>
    </source>
</evidence>
<dbReference type="OrthoDB" id="103157at2759"/>
<comment type="caution">
    <text evidence="1">The sequence shown here is derived from an EMBL/GenBank/DDBJ whole genome shotgun (WGS) entry which is preliminary data.</text>
</comment>
<name>A0A9W6XID0_9STRA</name>
<dbReference type="Proteomes" id="UP001165121">
    <property type="component" value="Unassembled WGS sequence"/>
</dbReference>